<evidence type="ECO:0000313" key="1">
    <source>
        <dbReference type="Proteomes" id="UP000036681"/>
    </source>
</evidence>
<name>A0A0M3II78_ASCLU</name>
<accession>A0A0M3II78</accession>
<dbReference type="AlphaFoldDB" id="A0A0M3II78"/>
<organism evidence="1 2">
    <name type="scientific">Ascaris lumbricoides</name>
    <name type="common">Giant roundworm</name>
    <dbReference type="NCBI Taxonomy" id="6252"/>
    <lineage>
        <taxon>Eukaryota</taxon>
        <taxon>Metazoa</taxon>
        <taxon>Ecdysozoa</taxon>
        <taxon>Nematoda</taxon>
        <taxon>Chromadorea</taxon>
        <taxon>Rhabditida</taxon>
        <taxon>Spirurina</taxon>
        <taxon>Ascaridomorpha</taxon>
        <taxon>Ascaridoidea</taxon>
        <taxon>Ascarididae</taxon>
        <taxon>Ascaris</taxon>
    </lineage>
</organism>
<dbReference type="WBParaSite" id="ALUE_0001821801-mRNA-1">
    <property type="protein sequence ID" value="ALUE_0001821801-mRNA-1"/>
    <property type="gene ID" value="ALUE_0001821801"/>
</dbReference>
<protein>
    <submittedName>
        <fullName evidence="2">Ovule protein</fullName>
    </submittedName>
</protein>
<evidence type="ECO:0000313" key="2">
    <source>
        <dbReference type="WBParaSite" id="ALUE_0001821801-mRNA-1"/>
    </source>
</evidence>
<reference evidence="2" key="1">
    <citation type="submission" date="2017-02" db="UniProtKB">
        <authorList>
            <consortium name="WormBaseParasite"/>
        </authorList>
    </citation>
    <scope>IDENTIFICATION</scope>
</reference>
<dbReference type="Proteomes" id="UP000036681">
    <property type="component" value="Unplaced"/>
</dbReference>
<keyword evidence="1" id="KW-1185">Reference proteome</keyword>
<sequence>MQKESIKINPPYGWWRSDTHIKSKPIEANMTEKSGRLLHATVERRCSRKCLVSSPNKMQTEVLTISLLFSQSAMCLNFN</sequence>
<proteinExistence type="predicted"/>